<dbReference type="EMBL" id="BJZO01000032">
    <property type="protein sequence ID" value="GEO81268.1"/>
    <property type="molecule type" value="Genomic_DNA"/>
</dbReference>
<dbReference type="GO" id="GO:0032259">
    <property type="term" value="P:methylation"/>
    <property type="evidence" value="ECO:0007669"/>
    <property type="project" value="UniProtKB-KW"/>
</dbReference>
<evidence type="ECO:0000313" key="7">
    <source>
        <dbReference type="EMBL" id="GEO81268.1"/>
    </source>
</evidence>
<comment type="caution">
    <text evidence="7">The sequence shown here is derived from an EMBL/GenBank/DDBJ whole genome shotgun (WGS) entry which is preliminary data.</text>
</comment>
<dbReference type="OrthoDB" id="9805629at2"/>
<feature type="region of interest" description="Disordered" evidence="6">
    <location>
        <begin position="1"/>
        <end position="28"/>
    </location>
</feature>
<dbReference type="AlphaFoldDB" id="A0A512H763"/>
<keyword evidence="8" id="KW-1185">Reference proteome</keyword>
<name>A0A512H763_9PROT</name>
<evidence type="ECO:0000256" key="1">
    <source>
        <dbReference type="ARBA" id="ARBA00011900"/>
    </source>
</evidence>
<accession>A0A512H763</accession>
<evidence type="ECO:0000256" key="4">
    <source>
        <dbReference type="ARBA" id="ARBA00022691"/>
    </source>
</evidence>
<evidence type="ECO:0000256" key="3">
    <source>
        <dbReference type="ARBA" id="ARBA00022679"/>
    </source>
</evidence>
<evidence type="ECO:0000256" key="6">
    <source>
        <dbReference type="SAM" id="MobiDB-lite"/>
    </source>
</evidence>
<dbReference type="Proteomes" id="UP000321567">
    <property type="component" value="Unassembled WGS sequence"/>
</dbReference>
<dbReference type="RefSeq" id="WP_147163309.1">
    <property type="nucleotide sequence ID" value="NZ_BJZO01000032.1"/>
</dbReference>
<reference evidence="7 8" key="1">
    <citation type="submission" date="2019-07" db="EMBL/GenBank/DDBJ databases">
        <title>Whole genome shotgun sequence of Rhodospirillum oryzae NBRC 107573.</title>
        <authorList>
            <person name="Hosoyama A."/>
            <person name="Uohara A."/>
            <person name="Ohji S."/>
            <person name="Ichikawa N."/>
        </authorList>
    </citation>
    <scope>NUCLEOTIDE SEQUENCE [LARGE SCALE GENOMIC DNA]</scope>
    <source>
        <strain evidence="7 8">NBRC 107573</strain>
    </source>
</reference>
<evidence type="ECO:0000256" key="5">
    <source>
        <dbReference type="ARBA" id="ARBA00047942"/>
    </source>
</evidence>
<organism evidence="7 8">
    <name type="scientific">Pararhodospirillum oryzae</name>
    <dbReference type="NCBI Taxonomy" id="478448"/>
    <lineage>
        <taxon>Bacteria</taxon>
        <taxon>Pseudomonadati</taxon>
        <taxon>Pseudomonadota</taxon>
        <taxon>Alphaproteobacteria</taxon>
        <taxon>Rhodospirillales</taxon>
        <taxon>Rhodospirillaceae</taxon>
        <taxon>Pararhodospirillum</taxon>
    </lineage>
</organism>
<dbReference type="GO" id="GO:0003676">
    <property type="term" value="F:nucleic acid binding"/>
    <property type="evidence" value="ECO:0007669"/>
    <property type="project" value="InterPro"/>
</dbReference>
<dbReference type="GO" id="GO:0009007">
    <property type="term" value="F:site-specific DNA-methyltransferase (adenine-specific) activity"/>
    <property type="evidence" value="ECO:0007669"/>
    <property type="project" value="UniProtKB-EC"/>
</dbReference>
<evidence type="ECO:0000313" key="8">
    <source>
        <dbReference type="Proteomes" id="UP000321567"/>
    </source>
</evidence>
<dbReference type="PROSITE" id="PS00092">
    <property type="entry name" value="N6_MTASE"/>
    <property type="match status" value="1"/>
</dbReference>
<evidence type="ECO:0000256" key="2">
    <source>
        <dbReference type="ARBA" id="ARBA00022603"/>
    </source>
</evidence>
<dbReference type="EC" id="2.1.1.72" evidence="1"/>
<dbReference type="InterPro" id="IPR029063">
    <property type="entry name" value="SAM-dependent_MTases_sf"/>
</dbReference>
<sequence length="395" mass="43425">MDKAPDDTREAIEGEGARDPDAGLEADRAEDPAFLSEQLITYIGNKRRLLPMIEAALLSCVPALGGRLVSFADVFAGTGIVSRMARRHARRLYINDAEAYSALSNRAYHANRADVPMAEVEAWRQAINRRAAANQTPGVITSLYAPAREDRITPQDRVFYTRRNALFIDAARQGIDQAPAPVRPFLLAPLIQRASVHVNTPGVFKGFYKNAQGVGQFGGTQGHALGRIQAPIDIPFPVLSRFSREVVVSQLDAEAFVAALPPVDVAYLDPPYNQHPYGSNYFMLNLIVEYQQPGAISQVSGIPRDWRRSPYNVRALAAPTLARLLALCPARTLLVSYNSEGFIAPGTMHALLASLGRVSRYDQTYNTFRGCRNLANRPTHVTEWLFKVERAGPGG</sequence>
<dbReference type="InterPro" id="IPR002052">
    <property type="entry name" value="DNA_methylase_N6_adenine_CS"/>
</dbReference>
<keyword evidence="3" id="KW-0808">Transferase</keyword>
<keyword evidence="7" id="KW-0255">Endonuclease</keyword>
<dbReference type="Pfam" id="PF02086">
    <property type="entry name" value="MethyltransfD12"/>
    <property type="match status" value="1"/>
</dbReference>
<keyword evidence="7" id="KW-0378">Hydrolase</keyword>
<keyword evidence="7" id="KW-0540">Nuclease</keyword>
<keyword evidence="4" id="KW-0949">S-adenosyl-L-methionine</keyword>
<dbReference type="InterPro" id="IPR012327">
    <property type="entry name" value="MeTrfase_D12"/>
</dbReference>
<dbReference type="GO" id="GO:0009307">
    <property type="term" value="P:DNA restriction-modification system"/>
    <property type="evidence" value="ECO:0007669"/>
    <property type="project" value="InterPro"/>
</dbReference>
<dbReference type="GO" id="GO:0004519">
    <property type="term" value="F:endonuclease activity"/>
    <property type="evidence" value="ECO:0007669"/>
    <property type="project" value="UniProtKB-KW"/>
</dbReference>
<keyword evidence="2" id="KW-0489">Methyltransferase</keyword>
<protein>
    <recommendedName>
        <fullName evidence="1">site-specific DNA-methyltransferase (adenine-specific)</fullName>
        <ecNumber evidence="1">2.1.1.72</ecNumber>
    </recommendedName>
</protein>
<dbReference type="SUPFAM" id="SSF53335">
    <property type="entry name" value="S-adenosyl-L-methionine-dependent methyltransferases"/>
    <property type="match status" value="1"/>
</dbReference>
<proteinExistence type="predicted"/>
<comment type="catalytic activity">
    <reaction evidence="5">
        <text>a 2'-deoxyadenosine in DNA + S-adenosyl-L-methionine = an N(6)-methyl-2'-deoxyadenosine in DNA + S-adenosyl-L-homocysteine + H(+)</text>
        <dbReference type="Rhea" id="RHEA:15197"/>
        <dbReference type="Rhea" id="RHEA-COMP:12418"/>
        <dbReference type="Rhea" id="RHEA-COMP:12419"/>
        <dbReference type="ChEBI" id="CHEBI:15378"/>
        <dbReference type="ChEBI" id="CHEBI:57856"/>
        <dbReference type="ChEBI" id="CHEBI:59789"/>
        <dbReference type="ChEBI" id="CHEBI:90615"/>
        <dbReference type="ChEBI" id="CHEBI:90616"/>
        <dbReference type="EC" id="2.1.1.72"/>
    </reaction>
</comment>
<gene>
    <name evidence="7" type="ORF">ROR02_13990</name>
</gene>